<accession>A0A0E9WJP6</accession>
<organism evidence="1">
    <name type="scientific">Anguilla anguilla</name>
    <name type="common">European freshwater eel</name>
    <name type="synonym">Muraena anguilla</name>
    <dbReference type="NCBI Taxonomy" id="7936"/>
    <lineage>
        <taxon>Eukaryota</taxon>
        <taxon>Metazoa</taxon>
        <taxon>Chordata</taxon>
        <taxon>Craniata</taxon>
        <taxon>Vertebrata</taxon>
        <taxon>Euteleostomi</taxon>
        <taxon>Actinopterygii</taxon>
        <taxon>Neopterygii</taxon>
        <taxon>Teleostei</taxon>
        <taxon>Anguilliformes</taxon>
        <taxon>Anguillidae</taxon>
        <taxon>Anguilla</taxon>
    </lineage>
</organism>
<reference evidence="1" key="1">
    <citation type="submission" date="2014-11" db="EMBL/GenBank/DDBJ databases">
        <authorList>
            <person name="Amaro Gonzalez C."/>
        </authorList>
    </citation>
    <scope>NUCLEOTIDE SEQUENCE</scope>
</reference>
<evidence type="ECO:0000313" key="1">
    <source>
        <dbReference type="EMBL" id="JAH90511.1"/>
    </source>
</evidence>
<name>A0A0E9WJP6_ANGAN</name>
<protein>
    <submittedName>
        <fullName evidence="1">Uncharacterized protein</fullName>
    </submittedName>
</protein>
<sequence>MCSDLVKIEVCVRACMQACLRGGDCCEPNLTSVLPCSAVSSIIFSLQFTFYFRS</sequence>
<dbReference type="EMBL" id="GBXM01018066">
    <property type="protein sequence ID" value="JAH90511.1"/>
    <property type="molecule type" value="Transcribed_RNA"/>
</dbReference>
<proteinExistence type="predicted"/>
<dbReference type="AlphaFoldDB" id="A0A0E9WJP6"/>
<reference evidence="1" key="2">
    <citation type="journal article" date="2015" name="Fish Shellfish Immunol.">
        <title>Early steps in the European eel (Anguilla anguilla)-Vibrio vulnificus interaction in the gills: Role of the RtxA13 toxin.</title>
        <authorList>
            <person name="Callol A."/>
            <person name="Pajuelo D."/>
            <person name="Ebbesson L."/>
            <person name="Teles M."/>
            <person name="MacKenzie S."/>
            <person name="Amaro C."/>
        </authorList>
    </citation>
    <scope>NUCLEOTIDE SEQUENCE</scope>
</reference>